<dbReference type="SUPFAM" id="SSF54980">
    <property type="entry name" value="EF-G C-terminal domain-like"/>
    <property type="match status" value="2"/>
</dbReference>
<keyword evidence="2" id="KW-0547">Nucleotide-binding</keyword>
<dbReference type="InterPro" id="IPR004540">
    <property type="entry name" value="Transl_elong_EFG/EF2"/>
</dbReference>
<dbReference type="SMART" id="SM00838">
    <property type="entry name" value="EFG_C"/>
    <property type="match status" value="1"/>
</dbReference>
<evidence type="ECO:0000256" key="6">
    <source>
        <dbReference type="ARBA" id="ARBA00024731"/>
    </source>
</evidence>
<dbReference type="STRING" id="391625.PPSIR1_15065"/>
<evidence type="ECO:0000313" key="9">
    <source>
        <dbReference type="EMBL" id="EDM78569.1"/>
    </source>
</evidence>
<dbReference type="CDD" id="cd01886">
    <property type="entry name" value="EF-G"/>
    <property type="match status" value="1"/>
</dbReference>
<keyword evidence="4" id="KW-0648">Protein biosynthesis</keyword>
<dbReference type="InterPro" id="IPR035649">
    <property type="entry name" value="EFG_V"/>
</dbReference>
<name>A6G6E0_9BACT</name>
<evidence type="ECO:0000256" key="2">
    <source>
        <dbReference type="ARBA" id="ARBA00022741"/>
    </source>
</evidence>
<dbReference type="InterPro" id="IPR027417">
    <property type="entry name" value="P-loop_NTPase"/>
</dbReference>
<evidence type="ECO:0000256" key="1">
    <source>
        <dbReference type="ARBA" id="ARBA00005870"/>
    </source>
</evidence>
<dbReference type="Gene3D" id="3.30.70.870">
    <property type="entry name" value="Elongation Factor G (Translational Gtpase), domain 3"/>
    <property type="match status" value="1"/>
</dbReference>
<dbReference type="PANTHER" id="PTHR43636:SF2">
    <property type="entry name" value="ELONGATION FACTOR G, MITOCHONDRIAL"/>
    <property type="match status" value="1"/>
</dbReference>
<dbReference type="InterPro" id="IPR000640">
    <property type="entry name" value="EFG_V-like"/>
</dbReference>
<evidence type="ECO:0000256" key="5">
    <source>
        <dbReference type="ARBA" id="ARBA00023134"/>
    </source>
</evidence>
<dbReference type="Pfam" id="PF22042">
    <property type="entry name" value="EF-G_D2"/>
    <property type="match status" value="1"/>
</dbReference>
<dbReference type="InterPro" id="IPR014721">
    <property type="entry name" value="Ribsml_uS5_D2-typ_fold_subgr"/>
</dbReference>
<evidence type="ECO:0000259" key="8">
    <source>
        <dbReference type="PROSITE" id="PS51722"/>
    </source>
</evidence>
<accession>A6G6E0</accession>
<comment type="similarity">
    <text evidence="1">Belongs to the TRAFAC class translation factor GTPase superfamily. Classic translation factor GTPase family. EF-G/EF-2 subfamily.</text>
</comment>
<sequence>MDAGKTTLSERVLFFTGRIHQIGEVHDRQGRGATLDSHAAEKAHGITIRSAATRVDWREHAITIIDTPGHADFTVEVERSLRVLDGAVFVFSAVEGVQAQSITVDRQMRRYGVPRIAFINKMDRRGADPERVVADIRATLGLEAVALQLPVGSEAEFAGVVDLVERRVLRFEGEHGETVVASAVPEALGVAVELAREQLVDTVALHDEQLLERALEGEVSAELLRAAIRRATLAHAIVPVLLGSAFHNQGVQPLLDAVVDYLPHPGEVLDTAESDAGATVELEAEDDLPMVGFVFKVDETRFGNLAYLRIYQGSLARGQRLSSRRRGKRQRVGRLLRLHADAPTPIEDAGAGEIVGLFGLAVESGDTLVGDDPDTGRALALTVAGFAIPDPVVSRTLRPQRSADLEALGKALARYAREDPSLRVGRDPESGLPLIAGTGALQLELYAERLGDEHGLDVELGAPRVAYRETISEEVTFEYVLRKQSGGGSGQYAGVAGILRPLVGGEAYRFLERVRGGAIPREYLDSCDRGFQAALGEGPLTRAPVVGVEVELLDGKTHSKDSSDLAFRIAARDALVEAIARAKPQLLEPIMRVEVDAPSSSFGAISGSLTARRGAIVDSQIQGERVAITARVPLAEMFDYATRLGSLTGGRGTHSMSMDGYERVPDAILDHVVARAAS</sequence>
<dbReference type="Pfam" id="PF00679">
    <property type="entry name" value="EFG_C"/>
    <property type="match status" value="1"/>
</dbReference>
<reference evidence="9 10" key="1">
    <citation type="submission" date="2007-06" db="EMBL/GenBank/DDBJ databases">
        <authorList>
            <person name="Shimkets L."/>
            <person name="Ferriera S."/>
            <person name="Johnson J."/>
            <person name="Kravitz S."/>
            <person name="Beeson K."/>
            <person name="Sutton G."/>
            <person name="Rogers Y.-H."/>
            <person name="Friedman R."/>
            <person name="Frazier M."/>
            <person name="Venter J.C."/>
        </authorList>
    </citation>
    <scope>NUCLEOTIDE SEQUENCE [LARGE SCALE GENOMIC DNA]</scope>
    <source>
        <strain evidence="9 10">SIR-1</strain>
    </source>
</reference>
<dbReference type="Proteomes" id="UP000005801">
    <property type="component" value="Unassembled WGS sequence"/>
</dbReference>
<dbReference type="InterPro" id="IPR009000">
    <property type="entry name" value="Transl_B-barrel_sf"/>
</dbReference>
<gene>
    <name evidence="9" type="ORF">PPSIR1_15065</name>
</gene>
<dbReference type="InterPro" id="IPR009022">
    <property type="entry name" value="EFG_III"/>
</dbReference>
<dbReference type="Pfam" id="PF14492">
    <property type="entry name" value="EFG_III"/>
    <property type="match status" value="1"/>
</dbReference>
<dbReference type="Pfam" id="PF00009">
    <property type="entry name" value="GTP_EFTU"/>
    <property type="match status" value="1"/>
</dbReference>
<dbReference type="Gene3D" id="2.40.30.10">
    <property type="entry name" value="Translation factors"/>
    <property type="match status" value="1"/>
</dbReference>
<dbReference type="FunFam" id="3.40.50.300:FF:000514">
    <property type="entry name" value="Ribosome-releasing factor 2, mitochondrial"/>
    <property type="match status" value="1"/>
</dbReference>
<feature type="domain" description="Tr-type G" evidence="8">
    <location>
        <begin position="1"/>
        <end position="267"/>
    </location>
</feature>
<dbReference type="Gene3D" id="3.40.50.300">
    <property type="entry name" value="P-loop containing nucleotide triphosphate hydrolases"/>
    <property type="match status" value="1"/>
</dbReference>
<dbReference type="Pfam" id="PF03764">
    <property type="entry name" value="EFG_IV"/>
    <property type="match status" value="1"/>
</dbReference>
<keyword evidence="5" id="KW-0342">GTP-binding</keyword>
<comment type="caution">
    <text evidence="9">The sequence shown here is derived from an EMBL/GenBank/DDBJ whole genome shotgun (WGS) entry which is preliminary data.</text>
</comment>
<protein>
    <recommendedName>
        <fullName evidence="7">Elongation factor G</fullName>
    </recommendedName>
</protein>
<dbReference type="InterPro" id="IPR000795">
    <property type="entry name" value="T_Tr_GTP-bd_dom"/>
</dbReference>
<dbReference type="InterPro" id="IPR005517">
    <property type="entry name" value="Transl_elong_EFG/EF2_IV"/>
</dbReference>
<dbReference type="eggNOG" id="COG0480">
    <property type="taxonomic scope" value="Bacteria"/>
</dbReference>
<dbReference type="PANTHER" id="PTHR43636">
    <property type="entry name" value="ELONGATION FACTOR G, MITOCHONDRIAL"/>
    <property type="match status" value="1"/>
</dbReference>
<dbReference type="SUPFAM" id="SSF54211">
    <property type="entry name" value="Ribosomal protein S5 domain 2-like"/>
    <property type="match status" value="1"/>
</dbReference>
<evidence type="ECO:0000256" key="7">
    <source>
        <dbReference type="NCBIfam" id="TIGR00484"/>
    </source>
</evidence>
<dbReference type="CDD" id="cd16262">
    <property type="entry name" value="EFG_III"/>
    <property type="match status" value="1"/>
</dbReference>
<evidence type="ECO:0000256" key="3">
    <source>
        <dbReference type="ARBA" id="ARBA00022768"/>
    </source>
</evidence>
<keyword evidence="10" id="KW-1185">Reference proteome</keyword>
<organism evidence="9 10">
    <name type="scientific">Plesiocystis pacifica SIR-1</name>
    <dbReference type="NCBI Taxonomy" id="391625"/>
    <lineage>
        <taxon>Bacteria</taxon>
        <taxon>Pseudomonadati</taxon>
        <taxon>Myxococcota</taxon>
        <taxon>Polyangia</taxon>
        <taxon>Nannocystales</taxon>
        <taxon>Nannocystaceae</taxon>
        <taxon>Plesiocystis</taxon>
    </lineage>
</organism>
<dbReference type="InterPro" id="IPR005225">
    <property type="entry name" value="Small_GTP-bd"/>
</dbReference>
<keyword evidence="3 9" id="KW-0251">Elongation factor</keyword>
<dbReference type="PRINTS" id="PR00315">
    <property type="entry name" value="ELONGATNFCT"/>
</dbReference>
<dbReference type="InterPro" id="IPR035647">
    <property type="entry name" value="EFG_III/V"/>
</dbReference>
<dbReference type="Gene3D" id="3.30.70.240">
    <property type="match status" value="1"/>
</dbReference>
<dbReference type="InterPro" id="IPR053905">
    <property type="entry name" value="EF-G-like_DII"/>
</dbReference>
<dbReference type="GO" id="GO:0005525">
    <property type="term" value="F:GTP binding"/>
    <property type="evidence" value="ECO:0007669"/>
    <property type="project" value="UniProtKB-UniRule"/>
</dbReference>
<comment type="function">
    <text evidence="6">Catalyzes the GTP-dependent ribosomal translocation step during translation elongation. During this step, the ribosome changes from the pre-translocational (PRE) to the post-translocational (POST) state as the newly formed A-site-bound peptidyl-tRNA and P-site-bound deacylated tRNA move to the P and E sites, respectively. Catalyzes the coordinated movement of the two tRNA molecules, the mRNA and conformational changes in the ribosome.</text>
</comment>
<dbReference type="SUPFAM" id="SSF50447">
    <property type="entry name" value="Translation proteins"/>
    <property type="match status" value="1"/>
</dbReference>
<dbReference type="FunFam" id="3.30.70.240:FF:000001">
    <property type="entry name" value="Elongation factor G"/>
    <property type="match status" value="1"/>
</dbReference>
<dbReference type="InterPro" id="IPR020568">
    <property type="entry name" value="Ribosomal_Su5_D2-typ_SF"/>
</dbReference>
<evidence type="ECO:0000256" key="4">
    <source>
        <dbReference type="ARBA" id="ARBA00022917"/>
    </source>
</evidence>
<dbReference type="CDD" id="cd03713">
    <property type="entry name" value="EFG_mtEFG_C"/>
    <property type="match status" value="1"/>
</dbReference>
<dbReference type="NCBIfam" id="TIGR00484">
    <property type="entry name" value="EF-G"/>
    <property type="match status" value="1"/>
</dbReference>
<dbReference type="InterPro" id="IPR041095">
    <property type="entry name" value="EFG_II"/>
</dbReference>
<dbReference type="Gene3D" id="3.30.230.10">
    <property type="match status" value="1"/>
</dbReference>
<proteinExistence type="inferred from homology"/>
<dbReference type="EMBL" id="ABCS01000029">
    <property type="protein sequence ID" value="EDM78569.1"/>
    <property type="molecule type" value="Genomic_DNA"/>
</dbReference>
<dbReference type="NCBIfam" id="TIGR00231">
    <property type="entry name" value="small_GTP"/>
    <property type="match status" value="1"/>
</dbReference>
<dbReference type="PROSITE" id="PS51722">
    <property type="entry name" value="G_TR_2"/>
    <property type="match status" value="1"/>
</dbReference>
<dbReference type="GO" id="GO:0003746">
    <property type="term" value="F:translation elongation factor activity"/>
    <property type="evidence" value="ECO:0007669"/>
    <property type="project" value="UniProtKB-UniRule"/>
</dbReference>
<dbReference type="AlphaFoldDB" id="A6G6E0"/>
<dbReference type="GO" id="GO:0003924">
    <property type="term" value="F:GTPase activity"/>
    <property type="evidence" value="ECO:0007669"/>
    <property type="project" value="InterPro"/>
</dbReference>
<evidence type="ECO:0000313" key="10">
    <source>
        <dbReference type="Proteomes" id="UP000005801"/>
    </source>
</evidence>
<dbReference type="SMART" id="SM00889">
    <property type="entry name" value="EFG_IV"/>
    <property type="match status" value="1"/>
</dbReference>
<dbReference type="SUPFAM" id="SSF52540">
    <property type="entry name" value="P-loop containing nucleoside triphosphate hydrolases"/>
    <property type="match status" value="1"/>
</dbReference>